<dbReference type="GO" id="GO:0016020">
    <property type="term" value="C:membrane"/>
    <property type="evidence" value="ECO:0007669"/>
    <property type="project" value="InterPro"/>
</dbReference>
<dbReference type="AlphaFoldDB" id="A0A1Y2HZK2"/>
<feature type="transmembrane region" description="Helical" evidence="6">
    <location>
        <begin position="6"/>
        <end position="26"/>
    </location>
</feature>
<evidence type="ECO:0000256" key="2">
    <source>
        <dbReference type="ARBA" id="ARBA00022679"/>
    </source>
</evidence>
<dbReference type="CDD" id="cd07989">
    <property type="entry name" value="LPLAT_AGPAT-like"/>
    <property type="match status" value="1"/>
</dbReference>
<comment type="similarity">
    <text evidence="1 4">Belongs to the 1-acyl-sn-glycerol-3-phosphate acyltransferase family.</text>
</comment>
<dbReference type="InterPro" id="IPR002123">
    <property type="entry name" value="Plipid/glycerol_acylTrfase"/>
</dbReference>
<gene>
    <name evidence="8" type="ORF">BCR44DRAFT_1386680</name>
</gene>
<proteinExistence type="inferred from homology"/>
<evidence type="ECO:0000256" key="3">
    <source>
        <dbReference type="ARBA" id="ARBA00023315"/>
    </source>
</evidence>
<dbReference type="PANTHER" id="PTHR10434:SF11">
    <property type="entry name" value="1-ACYL-SN-GLYCEROL-3-PHOSPHATE ACYLTRANSFERASE"/>
    <property type="match status" value="1"/>
</dbReference>
<comment type="catalytic activity">
    <reaction evidence="4">
        <text>a 1-acyl-sn-glycero-3-phosphate + an acyl-CoA = a 1,2-diacyl-sn-glycero-3-phosphate + CoA</text>
        <dbReference type="Rhea" id="RHEA:19709"/>
        <dbReference type="ChEBI" id="CHEBI:57287"/>
        <dbReference type="ChEBI" id="CHEBI:57970"/>
        <dbReference type="ChEBI" id="CHEBI:58342"/>
        <dbReference type="ChEBI" id="CHEBI:58608"/>
        <dbReference type="EC" id="2.3.1.51"/>
    </reaction>
</comment>
<feature type="domain" description="Phospholipid/glycerol acyltransferase" evidence="7">
    <location>
        <begin position="69"/>
        <end position="186"/>
    </location>
</feature>
<reference evidence="8 9" key="1">
    <citation type="submission" date="2016-07" db="EMBL/GenBank/DDBJ databases">
        <title>Pervasive Adenine N6-methylation of Active Genes in Fungi.</title>
        <authorList>
            <consortium name="DOE Joint Genome Institute"/>
            <person name="Mondo S.J."/>
            <person name="Dannebaum R.O."/>
            <person name="Kuo R.C."/>
            <person name="Labutti K."/>
            <person name="Haridas S."/>
            <person name="Kuo A."/>
            <person name="Salamov A."/>
            <person name="Ahrendt S.R."/>
            <person name="Lipzen A."/>
            <person name="Sullivan W."/>
            <person name="Andreopoulos W.B."/>
            <person name="Clum A."/>
            <person name="Lindquist E."/>
            <person name="Daum C."/>
            <person name="Ramamoorthy G.K."/>
            <person name="Gryganskyi A."/>
            <person name="Culley D."/>
            <person name="Magnuson J.K."/>
            <person name="James T.Y."/>
            <person name="O'Malley M.A."/>
            <person name="Stajich J.E."/>
            <person name="Spatafora J.W."/>
            <person name="Visel A."/>
            <person name="Grigoriev I.V."/>
        </authorList>
    </citation>
    <scope>NUCLEOTIDE SEQUENCE [LARGE SCALE GENOMIC DNA]</scope>
    <source>
        <strain evidence="8 9">PL171</strain>
    </source>
</reference>
<dbReference type="NCBIfam" id="TIGR00530">
    <property type="entry name" value="AGP_acyltrn"/>
    <property type="match status" value="1"/>
</dbReference>
<evidence type="ECO:0000256" key="5">
    <source>
        <dbReference type="SAM" id="MobiDB-lite"/>
    </source>
</evidence>
<dbReference type="InterPro" id="IPR004552">
    <property type="entry name" value="AGP_acyltrans"/>
</dbReference>
<dbReference type="EC" id="2.3.1.51" evidence="4"/>
<sequence>MTHFFWATASVTAFAVIFGFAVGRFLPHRKHEIVWWVGRTYYHVARVVCGVEVEVEGFNEYLADPSKNAVIVANHQDSLDIMVMGAFAPPGMTVMAKKSLSRVPLLGNYLRIVNTFFMDRANSAKDRETLAVAVKEMNANKRSLFVYPEGTRSHRPDRTMLPFKKGAFHVAVQAQVPIIPVVFSAYDDLFHTAGMKFRGGKVHVKILPPIPTAGISPDNKAAIDALVNEAHDTMLATLYAISPEPKTAIQPPSTPHARDRRTPNAIWLAEHHQHLVEAEAQQDLPTTGLTNLVPNPEDTLVLDQKLPSEVAYLDDYARSRPSSPERRPADDAAPVVIGQEAFMSSAVPPVPSLSMRISTKKSEDGGSSSSSSSSSESSSSDEEDGGERKPKSD</sequence>
<keyword evidence="9" id="KW-1185">Reference proteome</keyword>
<comment type="domain">
    <text evidence="4">The HXXXXD motif is essential for acyltransferase activity and may constitute the binding site for the phosphate moiety of the glycerol-3-phosphate.</text>
</comment>
<dbReference type="Pfam" id="PF01553">
    <property type="entry name" value="Acyltransferase"/>
    <property type="match status" value="1"/>
</dbReference>
<evidence type="ECO:0000256" key="6">
    <source>
        <dbReference type="SAM" id="Phobius"/>
    </source>
</evidence>
<evidence type="ECO:0000313" key="8">
    <source>
        <dbReference type="EMBL" id="ORZ40028.1"/>
    </source>
</evidence>
<dbReference type="Proteomes" id="UP000193411">
    <property type="component" value="Unassembled WGS sequence"/>
</dbReference>
<keyword evidence="3 4" id="KW-0012">Acyltransferase</keyword>
<organism evidence="8 9">
    <name type="scientific">Catenaria anguillulae PL171</name>
    <dbReference type="NCBI Taxonomy" id="765915"/>
    <lineage>
        <taxon>Eukaryota</taxon>
        <taxon>Fungi</taxon>
        <taxon>Fungi incertae sedis</taxon>
        <taxon>Blastocladiomycota</taxon>
        <taxon>Blastocladiomycetes</taxon>
        <taxon>Blastocladiales</taxon>
        <taxon>Catenariaceae</taxon>
        <taxon>Catenaria</taxon>
    </lineage>
</organism>
<dbReference type="SMART" id="SM00563">
    <property type="entry name" value="PlsC"/>
    <property type="match status" value="1"/>
</dbReference>
<feature type="compositionally biased region" description="Low complexity" evidence="5">
    <location>
        <begin position="365"/>
        <end position="378"/>
    </location>
</feature>
<feature type="region of interest" description="Disordered" evidence="5">
    <location>
        <begin position="340"/>
        <end position="393"/>
    </location>
</feature>
<dbReference type="EMBL" id="MCFL01000004">
    <property type="protein sequence ID" value="ORZ40028.1"/>
    <property type="molecule type" value="Genomic_DNA"/>
</dbReference>
<keyword evidence="4" id="KW-0444">Lipid biosynthesis</keyword>
<protein>
    <recommendedName>
        <fullName evidence="4">1-acyl-sn-glycerol-3-phosphate acyltransferase</fullName>
        <ecNumber evidence="4">2.3.1.51</ecNumber>
    </recommendedName>
</protein>
<evidence type="ECO:0000256" key="4">
    <source>
        <dbReference type="RuleBase" id="RU361267"/>
    </source>
</evidence>
<dbReference type="GO" id="GO:0005783">
    <property type="term" value="C:endoplasmic reticulum"/>
    <property type="evidence" value="ECO:0007669"/>
    <property type="project" value="TreeGrafter"/>
</dbReference>
<dbReference type="STRING" id="765915.A0A1Y2HZK2"/>
<keyword evidence="6" id="KW-0812">Transmembrane</keyword>
<accession>A0A1Y2HZK2</accession>
<keyword evidence="6" id="KW-0472">Membrane</keyword>
<dbReference type="OrthoDB" id="202234at2759"/>
<dbReference type="SUPFAM" id="SSF69593">
    <property type="entry name" value="Glycerol-3-phosphate (1)-acyltransferase"/>
    <property type="match status" value="1"/>
</dbReference>
<dbReference type="GO" id="GO:0003841">
    <property type="term" value="F:1-acylglycerol-3-phosphate O-acyltransferase activity"/>
    <property type="evidence" value="ECO:0007669"/>
    <property type="project" value="UniProtKB-UniRule"/>
</dbReference>
<keyword evidence="2 4" id="KW-0808">Transferase</keyword>
<comment type="caution">
    <text evidence="8">The sequence shown here is derived from an EMBL/GenBank/DDBJ whole genome shotgun (WGS) entry which is preliminary data.</text>
</comment>
<name>A0A1Y2HZK2_9FUNG</name>
<dbReference type="GO" id="GO:0006654">
    <property type="term" value="P:phosphatidic acid biosynthetic process"/>
    <property type="evidence" value="ECO:0007669"/>
    <property type="project" value="TreeGrafter"/>
</dbReference>
<keyword evidence="4" id="KW-0443">Lipid metabolism</keyword>
<keyword evidence="6" id="KW-1133">Transmembrane helix</keyword>
<evidence type="ECO:0000259" key="7">
    <source>
        <dbReference type="SMART" id="SM00563"/>
    </source>
</evidence>
<evidence type="ECO:0000256" key="1">
    <source>
        <dbReference type="ARBA" id="ARBA00008655"/>
    </source>
</evidence>
<keyword evidence="4" id="KW-0594">Phospholipid biosynthesis</keyword>
<dbReference type="PANTHER" id="PTHR10434">
    <property type="entry name" value="1-ACYL-SN-GLYCEROL-3-PHOSPHATE ACYLTRANSFERASE"/>
    <property type="match status" value="1"/>
</dbReference>
<keyword evidence="4" id="KW-1208">Phospholipid metabolism</keyword>
<evidence type="ECO:0000313" key="9">
    <source>
        <dbReference type="Proteomes" id="UP000193411"/>
    </source>
</evidence>